<accession>A0AAD5MMY2</accession>
<dbReference type="EMBL" id="JAHQIW010004213">
    <property type="protein sequence ID" value="KAJ1361500.1"/>
    <property type="molecule type" value="Genomic_DNA"/>
</dbReference>
<protein>
    <submittedName>
        <fullName evidence="2">Uncharacterized protein</fullName>
    </submittedName>
</protein>
<dbReference type="InterPro" id="IPR036397">
    <property type="entry name" value="RNaseH_sf"/>
</dbReference>
<dbReference type="Proteomes" id="UP001196413">
    <property type="component" value="Unassembled WGS sequence"/>
</dbReference>
<evidence type="ECO:0000256" key="1">
    <source>
        <dbReference type="SAM" id="MobiDB-lite"/>
    </source>
</evidence>
<evidence type="ECO:0000313" key="2">
    <source>
        <dbReference type="EMBL" id="KAJ1361500.1"/>
    </source>
</evidence>
<feature type="region of interest" description="Disordered" evidence="1">
    <location>
        <begin position="1"/>
        <end position="20"/>
    </location>
</feature>
<feature type="compositionally biased region" description="Basic and acidic residues" evidence="1">
    <location>
        <begin position="8"/>
        <end position="20"/>
    </location>
</feature>
<evidence type="ECO:0000313" key="3">
    <source>
        <dbReference type="Proteomes" id="UP001196413"/>
    </source>
</evidence>
<name>A0AAD5MMY2_PARTN</name>
<dbReference type="AlphaFoldDB" id="A0AAD5MMY2"/>
<reference evidence="2" key="1">
    <citation type="submission" date="2021-06" db="EMBL/GenBank/DDBJ databases">
        <title>Parelaphostrongylus tenuis whole genome reference sequence.</title>
        <authorList>
            <person name="Garwood T.J."/>
            <person name="Larsen P.A."/>
            <person name="Fountain-Jones N.M."/>
            <person name="Garbe J.R."/>
            <person name="Macchietto M.G."/>
            <person name="Kania S.A."/>
            <person name="Gerhold R.W."/>
            <person name="Richards J.E."/>
            <person name="Wolf T.M."/>
        </authorList>
    </citation>
    <scope>NUCLEOTIDE SEQUENCE</scope>
    <source>
        <strain evidence="2">MNPRO001-30</strain>
        <tissue evidence="2">Meninges</tissue>
    </source>
</reference>
<comment type="caution">
    <text evidence="2">The sequence shown here is derived from an EMBL/GenBank/DDBJ whole genome shotgun (WGS) entry which is preliminary data.</text>
</comment>
<sequence length="64" mass="7581">MPEILLEDEPRSERPTKFESFDEVEEASKEFFDSMSKELYSDQLRNLSGRWQKAVGNDGLYFEE</sequence>
<dbReference type="GO" id="GO:0003676">
    <property type="term" value="F:nucleic acid binding"/>
    <property type="evidence" value="ECO:0007669"/>
    <property type="project" value="InterPro"/>
</dbReference>
<dbReference type="Gene3D" id="3.30.420.10">
    <property type="entry name" value="Ribonuclease H-like superfamily/Ribonuclease H"/>
    <property type="match status" value="1"/>
</dbReference>
<proteinExistence type="predicted"/>
<organism evidence="2 3">
    <name type="scientific">Parelaphostrongylus tenuis</name>
    <name type="common">Meningeal worm</name>
    <dbReference type="NCBI Taxonomy" id="148309"/>
    <lineage>
        <taxon>Eukaryota</taxon>
        <taxon>Metazoa</taxon>
        <taxon>Ecdysozoa</taxon>
        <taxon>Nematoda</taxon>
        <taxon>Chromadorea</taxon>
        <taxon>Rhabditida</taxon>
        <taxon>Rhabditina</taxon>
        <taxon>Rhabditomorpha</taxon>
        <taxon>Strongyloidea</taxon>
        <taxon>Metastrongylidae</taxon>
        <taxon>Parelaphostrongylus</taxon>
    </lineage>
</organism>
<keyword evidence="3" id="KW-1185">Reference proteome</keyword>
<gene>
    <name evidence="2" type="ORF">KIN20_020767</name>
</gene>